<dbReference type="CDD" id="cd11614">
    <property type="entry name" value="SAF_CpaB_FlgA_like"/>
    <property type="match status" value="1"/>
</dbReference>
<proteinExistence type="predicted"/>
<dbReference type="EMBL" id="CAEZYX010000048">
    <property type="protein sequence ID" value="CAB4741815.1"/>
    <property type="molecule type" value="Genomic_DNA"/>
</dbReference>
<organism evidence="1">
    <name type="scientific">freshwater metagenome</name>
    <dbReference type="NCBI Taxonomy" id="449393"/>
    <lineage>
        <taxon>unclassified sequences</taxon>
        <taxon>metagenomes</taxon>
        <taxon>ecological metagenomes</taxon>
    </lineage>
</organism>
<protein>
    <submittedName>
        <fullName evidence="1">Unannotated protein</fullName>
    </submittedName>
</protein>
<evidence type="ECO:0000313" key="1">
    <source>
        <dbReference type="EMBL" id="CAB4741815.1"/>
    </source>
</evidence>
<reference evidence="1" key="1">
    <citation type="submission" date="2020-05" db="EMBL/GenBank/DDBJ databases">
        <authorList>
            <person name="Chiriac C."/>
            <person name="Salcher M."/>
            <person name="Ghai R."/>
            <person name="Kavagutti S V."/>
        </authorList>
    </citation>
    <scope>NUCLEOTIDE SEQUENCE</scope>
</reference>
<sequence>MILLSFLAAALINKESNRTVLVWGSYGELAPGDVIAQSDLIAIRVMLPENSRRYLSVKADVIGTVVLRKLGAHELIPADSLSNAPYGIDTRATPIEVLKNDLPMDLSRGSIVDIYALPNEVSQSAGRGDLTHLVASEISVVSVDQKSKDLGGSVGVVISLPISQVVLVLGEVPLHRIVLVKHG</sequence>
<gene>
    <name evidence="1" type="ORF">UFOPK2802_00590</name>
</gene>
<accession>A0A6J6T4C1</accession>
<name>A0A6J6T4C1_9ZZZZ</name>
<dbReference type="AlphaFoldDB" id="A0A6J6T4C1"/>